<accession>A0AAN6LQH9</accession>
<evidence type="ECO:0000313" key="4">
    <source>
        <dbReference type="Proteomes" id="UP001280581"/>
    </source>
</evidence>
<feature type="transmembrane region" description="Helical" evidence="2">
    <location>
        <begin position="194"/>
        <end position="219"/>
    </location>
</feature>
<reference evidence="3 4" key="1">
    <citation type="submission" date="2021-02" db="EMBL/GenBank/DDBJ databases">
        <title>Genome assembly of Pseudopithomyces chartarum.</title>
        <authorList>
            <person name="Jauregui R."/>
            <person name="Singh J."/>
            <person name="Voisey C."/>
        </authorList>
    </citation>
    <scope>NUCLEOTIDE SEQUENCE [LARGE SCALE GENOMIC DNA]</scope>
    <source>
        <strain evidence="3 4">AGR01</strain>
    </source>
</reference>
<keyword evidence="2" id="KW-0472">Membrane</keyword>
<proteinExistence type="predicted"/>
<keyword evidence="4" id="KW-1185">Reference proteome</keyword>
<evidence type="ECO:0000256" key="1">
    <source>
        <dbReference type="SAM" id="MobiDB-lite"/>
    </source>
</evidence>
<comment type="caution">
    <text evidence="3">The sequence shown here is derived from an EMBL/GenBank/DDBJ whole genome shotgun (WGS) entry which is preliminary data.</text>
</comment>
<dbReference type="AlphaFoldDB" id="A0AAN6LQH9"/>
<feature type="transmembrane region" description="Helical" evidence="2">
    <location>
        <begin position="124"/>
        <end position="142"/>
    </location>
</feature>
<protein>
    <submittedName>
        <fullName evidence="3">Uncharacterized protein</fullName>
    </submittedName>
</protein>
<sequence length="286" mass="31384">MQPRTRREPAPICTCAQASQPASHGDASVAASASPRTHVDTLDRCKGYVHSLPISLLRLYVLSFAPARLSSADTLGRSFLRAGATEGTWTSWALALALAFTASSRFVPSSLHRRTAAPLTPQSIMANTGTILSTLLFCLWWPTSKLLSVFALVLSPFWAVLQFVLLPVIYLAHAVYAVLSLPFKLNILERIETIYVWVGIAALIGCIAGGVLFVIFSFITSAFRIDRAADPQRKSQGRTVRDFRAARRGKKETLSESPSRPRVDKVAVLRRRGPTVQSILEDESEF</sequence>
<evidence type="ECO:0000313" key="3">
    <source>
        <dbReference type="EMBL" id="KAK3202412.1"/>
    </source>
</evidence>
<dbReference type="EMBL" id="WVTA01000014">
    <property type="protein sequence ID" value="KAK3202412.1"/>
    <property type="molecule type" value="Genomic_DNA"/>
</dbReference>
<dbReference type="Proteomes" id="UP001280581">
    <property type="component" value="Unassembled WGS sequence"/>
</dbReference>
<evidence type="ECO:0000256" key="2">
    <source>
        <dbReference type="SAM" id="Phobius"/>
    </source>
</evidence>
<feature type="transmembrane region" description="Helical" evidence="2">
    <location>
        <begin position="149"/>
        <end position="174"/>
    </location>
</feature>
<name>A0AAN6LQH9_9PLEO</name>
<feature type="region of interest" description="Disordered" evidence="1">
    <location>
        <begin position="235"/>
        <end position="263"/>
    </location>
</feature>
<organism evidence="3 4">
    <name type="scientific">Pseudopithomyces chartarum</name>
    <dbReference type="NCBI Taxonomy" id="1892770"/>
    <lineage>
        <taxon>Eukaryota</taxon>
        <taxon>Fungi</taxon>
        <taxon>Dikarya</taxon>
        <taxon>Ascomycota</taxon>
        <taxon>Pezizomycotina</taxon>
        <taxon>Dothideomycetes</taxon>
        <taxon>Pleosporomycetidae</taxon>
        <taxon>Pleosporales</taxon>
        <taxon>Massarineae</taxon>
        <taxon>Didymosphaeriaceae</taxon>
        <taxon>Pseudopithomyces</taxon>
    </lineage>
</organism>
<keyword evidence="2" id="KW-0812">Transmembrane</keyword>
<gene>
    <name evidence="3" type="ORF">GRF29_161g1120846</name>
</gene>
<keyword evidence="2" id="KW-1133">Transmembrane helix</keyword>